<comment type="caution">
    <text evidence="1">The sequence shown here is derived from an EMBL/GenBank/DDBJ whole genome shotgun (WGS) entry which is preliminary data.</text>
</comment>
<dbReference type="AlphaFoldDB" id="A0A532V8E1"/>
<protein>
    <recommendedName>
        <fullName evidence="3">Secretion system C-terminal sorting domain-containing protein</fullName>
    </recommendedName>
</protein>
<dbReference type="EMBL" id="NJBO01000004">
    <property type="protein sequence ID" value="TKJ43490.1"/>
    <property type="molecule type" value="Genomic_DNA"/>
</dbReference>
<reference evidence="1 2" key="1">
    <citation type="submission" date="2017-06" db="EMBL/GenBank/DDBJ databases">
        <title>Novel microbial phyla capable of carbon fixation and sulfur reduction in deep-sea sediments.</title>
        <authorList>
            <person name="Huang J."/>
            <person name="Baker B."/>
            <person name="Wang Y."/>
        </authorList>
    </citation>
    <scope>NUCLEOTIDE SEQUENCE [LARGE SCALE GENOMIC DNA]</scope>
    <source>
        <strain evidence="1">B3_TA06</strain>
    </source>
</reference>
<name>A0A532V8E1_UNCT6</name>
<dbReference type="NCBIfam" id="TIGR04183">
    <property type="entry name" value="Por_Secre_tail"/>
    <property type="match status" value="1"/>
</dbReference>
<evidence type="ECO:0008006" key="3">
    <source>
        <dbReference type="Google" id="ProtNLM"/>
    </source>
</evidence>
<evidence type="ECO:0000313" key="2">
    <source>
        <dbReference type="Proteomes" id="UP000317778"/>
    </source>
</evidence>
<sequence length="132" mass="14413">MSKSKKLLLIAAVAVCEDRIVWVYSRLNTDTIFEAFALITDWDMGVGISESSPEPASPIKLEASLNRLSYDVPGEARLTLYSADGRKVLTETIQGKGIWTPSPPSSHLPSGVYFARVEGDASSKTQKVVLIR</sequence>
<accession>A0A532V8E1</accession>
<evidence type="ECO:0000313" key="1">
    <source>
        <dbReference type="EMBL" id="TKJ43490.1"/>
    </source>
</evidence>
<dbReference type="InterPro" id="IPR026444">
    <property type="entry name" value="Secre_tail"/>
</dbReference>
<organism evidence="1 2">
    <name type="scientific">candidate division TA06 bacterium B3_TA06</name>
    <dbReference type="NCBI Taxonomy" id="2012487"/>
    <lineage>
        <taxon>Bacteria</taxon>
        <taxon>Bacteria division TA06</taxon>
    </lineage>
</organism>
<proteinExistence type="predicted"/>
<gene>
    <name evidence="1" type="ORF">CEE36_03920</name>
</gene>
<dbReference type="Proteomes" id="UP000317778">
    <property type="component" value="Unassembled WGS sequence"/>
</dbReference>